<evidence type="ECO:0000313" key="2">
    <source>
        <dbReference type="Proteomes" id="UP000277582"/>
    </source>
</evidence>
<gene>
    <name evidence="1" type="ORF">D6D85_09515</name>
</gene>
<organism evidence="1 2">
    <name type="scientific">Candidatus Methanodesulfokora washburnensis</name>
    <dbReference type="NCBI Taxonomy" id="2478471"/>
    <lineage>
        <taxon>Archaea</taxon>
        <taxon>Thermoproteota</taxon>
        <taxon>Candidatus Korarchaeia</taxon>
        <taxon>Candidatus Korarchaeia incertae sedis</taxon>
        <taxon>Candidatus Methanodesulfokora</taxon>
    </lineage>
</organism>
<sequence length="59" mass="7078">MSVVECRYCRWFRLLKRRIPNRKEDGWCIMKNRFVNSTDKGLCGYYWPAVPLVKPVIQG</sequence>
<dbReference type="EMBL" id="RCOS01000110">
    <property type="protein sequence ID" value="RSN73755.1"/>
    <property type="molecule type" value="Genomic_DNA"/>
</dbReference>
<comment type="caution">
    <text evidence="1">The sequence shown here is derived from an EMBL/GenBank/DDBJ whole genome shotgun (WGS) entry which is preliminary data.</text>
</comment>
<proteinExistence type="predicted"/>
<dbReference type="RefSeq" id="WP_125671754.1">
    <property type="nucleotide sequence ID" value="NZ_RCOS01000110.1"/>
</dbReference>
<dbReference type="Proteomes" id="UP000277582">
    <property type="component" value="Unassembled WGS sequence"/>
</dbReference>
<reference evidence="1 2" key="1">
    <citation type="submission" date="2018-10" db="EMBL/GenBank/DDBJ databases">
        <title>Co-occurring genomic capacity for anaerobic methane metabolism and dissimilatory sulfite reduction discovered in the Korarchaeota.</title>
        <authorList>
            <person name="Mckay L.J."/>
            <person name="Dlakic M."/>
            <person name="Fields M.W."/>
            <person name="Delmont T.O."/>
            <person name="Eren A.M."/>
            <person name="Jay Z.J."/>
            <person name="Klingelsmith K.B."/>
            <person name="Rusch D.B."/>
            <person name="Inskeep W.P."/>
        </authorList>
    </citation>
    <scope>NUCLEOTIDE SEQUENCE [LARGE SCALE GENOMIC DNA]</scope>
    <source>
        <strain evidence="1 2">MDKW</strain>
    </source>
</reference>
<keyword evidence="2" id="KW-1185">Reference proteome</keyword>
<name>A0A429GJ08_9CREN</name>
<dbReference type="AlphaFoldDB" id="A0A429GJ08"/>
<accession>A0A429GJ08</accession>
<protein>
    <submittedName>
        <fullName evidence="1">Uncharacterized protein</fullName>
    </submittedName>
</protein>
<evidence type="ECO:0000313" key="1">
    <source>
        <dbReference type="EMBL" id="RSN73755.1"/>
    </source>
</evidence>